<evidence type="ECO:0000256" key="2">
    <source>
        <dbReference type="ARBA" id="ARBA00022475"/>
    </source>
</evidence>
<feature type="transmembrane region" description="Helical" evidence="6">
    <location>
        <begin position="261"/>
        <end position="279"/>
    </location>
</feature>
<evidence type="ECO:0000256" key="6">
    <source>
        <dbReference type="SAM" id="Phobius"/>
    </source>
</evidence>
<dbReference type="PROSITE" id="PS50850">
    <property type="entry name" value="MFS"/>
    <property type="match status" value="1"/>
</dbReference>
<feature type="transmembrane region" description="Helical" evidence="6">
    <location>
        <begin position="291"/>
        <end position="310"/>
    </location>
</feature>
<keyword evidence="9" id="KW-1185">Reference proteome</keyword>
<dbReference type="CDD" id="cd17324">
    <property type="entry name" value="MFS_NepI_like"/>
    <property type="match status" value="1"/>
</dbReference>
<keyword evidence="4 6" id="KW-1133">Transmembrane helix</keyword>
<dbReference type="OrthoDB" id="9812221at2"/>
<dbReference type="AlphaFoldDB" id="A0A1W2G8N5"/>
<dbReference type="SUPFAM" id="SSF103473">
    <property type="entry name" value="MFS general substrate transporter"/>
    <property type="match status" value="1"/>
</dbReference>
<dbReference type="Pfam" id="PF07690">
    <property type="entry name" value="MFS_1"/>
    <property type="match status" value="1"/>
</dbReference>
<protein>
    <submittedName>
        <fullName evidence="8">Predicted arabinose efflux permease, MFS family</fullName>
    </submittedName>
</protein>
<organism evidence="8 9">
    <name type="scientific">Reichenbachiella faecimaris</name>
    <dbReference type="NCBI Taxonomy" id="692418"/>
    <lineage>
        <taxon>Bacteria</taxon>
        <taxon>Pseudomonadati</taxon>
        <taxon>Bacteroidota</taxon>
        <taxon>Cytophagia</taxon>
        <taxon>Cytophagales</taxon>
        <taxon>Reichenbachiellaceae</taxon>
        <taxon>Reichenbachiella</taxon>
    </lineage>
</organism>
<feature type="transmembrane region" description="Helical" evidence="6">
    <location>
        <begin position="20"/>
        <end position="43"/>
    </location>
</feature>
<feature type="transmembrane region" description="Helical" evidence="6">
    <location>
        <begin position="316"/>
        <end position="339"/>
    </location>
</feature>
<gene>
    <name evidence="8" type="ORF">SAMN04488029_0996</name>
</gene>
<feature type="transmembrane region" description="Helical" evidence="6">
    <location>
        <begin position="55"/>
        <end position="75"/>
    </location>
</feature>
<feature type="transmembrane region" description="Helical" evidence="6">
    <location>
        <begin position="173"/>
        <end position="193"/>
    </location>
</feature>
<dbReference type="GO" id="GO:0022857">
    <property type="term" value="F:transmembrane transporter activity"/>
    <property type="evidence" value="ECO:0007669"/>
    <property type="project" value="InterPro"/>
</dbReference>
<dbReference type="STRING" id="692418.SAMN04488029_0996"/>
<dbReference type="GO" id="GO:0005886">
    <property type="term" value="C:plasma membrane"/>
    <property type="evidence" value="ECO:0007669"/>
    <property type="project" value="UniProtKB-SubCell"/>
</dbReference>
<keyword evidence="3 6" id="KW-0812">Transmembrane</keyword>
<dbReference type="PANTHER" id="PTHR43124:SF3">
    <property type="entry name" value="CHLORAMPHENICOL EFFLUX PUMP RV0191"/>
    <property type="match status" value="1"/>
</dbReference>
<feature type="transmembrane region" description="Helical" evidence="6">
    <location>
        <begin position="87"/>
        <end position="106"/>
    </location>
</feature>
<evidence type="ECO:0000313" key="8">
    <source>
        <dbReference type="EMBL" id="SMD32646.1"/>
    </source>
</evidence>
<dbReference type="PANTHER" id="PTHR43124">
    <property type="entry name" value="PURINE EFFLUX PUMP PBUE"/>
    <property type="match status" value="1"/>
</dbReference>
<dbReference type="Proteomes" id="UP000192472">
    <property type="component" value="Unassembled WGS sequence"/>
</dbReference>
<keyword evidence="5 6" id="KW-0472">Membrane</keyword>
<evidence type="ECO:0000259" key="7">
    <source>
        <dbReference type="PROSITE" id="PS50850"/>
    </source>
</evidence>
<dbReference type="InterPro" id="IPR036259">
    <property type="entry name" value="MFS_trans_sf"/>
</dbReference>
<evidence type="ECO:0000313" key="9">
    <source>
        <dbReference type="Proteomes" id="UP000192472"/>
    </source>
</evidence>
<accession>A0A1W2G8N5</accession>
<feature type="transmembrane region" description="Helical" evidence="6">
    <location>
        <begin position="145"/>
        <end position="167"/>
    </location>
</feature>
<dbReference type="InterPro" id="IPR005829">
    <property type="entry name" value="Sugar_transporter_CS"/>
</dbReference>
<dbReference type="PROSITE" id="PS00216">
    <property type="entry name" value="SUGAR_TRANSPORT_1"/>
    <property type="match status" value="1"/>
</dbReference>
<evidence type="ECO:0000256" key="4">
    <source>
        <dbReference type="ARBA" id="ARBA00022989"/>
    </source>
</evidence>
<dbReference type="InterPro" id="IPR050189">
    <property type="entry name" value="MFS_Efflux_Transporters"/>
</dbReference>
<dbReference type="EMBL" id="FWYF01000001">
    <property type="protein sequence ID" value="SMD32646.1"/>
    <property type="molecule type" value="Genomic_DNA"/>
</dbReference>
<dbReference type="InterPro" id="IPR020846">
    <property type="entry name" value="MFS_dom"/>
</dbReference>
<sequence length="413" mass="45255">MPLVPPTTQFMNKGQLNARIILFSLWLLMFAASSQFFIMSPILSQIGEQLNIAEALRGTLITAYAITLGIVALITGPISDRVGRRKILLIGAGAMSLSLLTHQLAFDYWSMLGFRMLAGFAGGILTGSCVAYIGDYFPCEKRGWANGVVATGSAAGQILGIPAGTILAGEIGFFAPFQFFGFVMVFAFFLILFKVPQPKIDNSNCPLNLKHSIKKYWEILHVPSVKTIAMGYLLMFLSISSFIVYFPTWLENSFRANSYDIATLFLIGGLATVFTGPISGMISDKTGRKQIIIFSNLLLVIIMPMCVFFLNMNYEMYFAVFFIIMLLIVARMVPFQALASEVIQDNQRGRMMSMTISIGQLGMALGSALAGFIYTDIGFIGNATLAALASFLMAFLIQKYIPEEGLAIQESKG</sequence>
<reference evidence="8 9" key="1">
    <citation type="submission" date="2017-04" db="EMBL/GenBank/DDBJ databases">
        <authorList>
            <person name="Afonso C.L."/>
            <person name="Miller P.J."/>
            <person name="Scott M.A."/>
            <person name="Spackman E."/>
            <person name="Goraichik I."/>
            <person name="Dimitrov K.M."/>
            <person name="Suarez D.L."/>
            <person name="Swayne D.E."/>
        </authorList>
    </citation>
    <scope>NUCLEOTIDE SEQUENCE [LARGE SCALE GENOMIC DNA]</scope>
    <source>
        <strain evidence="8 9">DSM 26133</strain>
    </source>
</reference>
<keyword evidence="2" id="KW-1003">Cell membrane</keyword>
<feature type="transmembrane region" description="Helical" evidence="6">
    <location>
        <begin position="112"/>
        <end position="133"/>
    </location>
</feature>
<comment type="subcellular location">
    <subcellularLocation>
        <location evidence="1">Cell membrane</location>
        <topology evidence="1">Multi-pass membrane protein</topology>
    </subcellularLocation>
</comment>
<feature type="transmembrane region" description="Helical" evidence="6">
    <location>
        <begin position="379"/>
        <end position="397"/>
    </location>
</feature>
<evidence type="ECO:0000256" key="1">
    <source>
        <dbReference type="ARBA" id="ARBA00004651"/>
    </source>
</evidence>
<name>A0A1W2G8N5_REIFA</name>
<evidence type="ECO:0000256" key="3">
    <source>
        <dbReference type="ARBA" id="ARBA00022692"/>
    </source>
</evidence>
<feature type="transmembrane region" description="Helical" evidence="6">
    <location>
        <begin position="229"/>
        <end position="249"/>
    </location>
</feature>
<feature type="domain" description="Major facilitator superfamily (MFS) profile" evidence="7">
    <location>
        <begin position="21"/>
        <end position="401"/>
    </location>
</feature>
<proteinExistence type="predicted"/>
<evidence type="ECO:0000256" key="5">
    <source>
        <dbReference type="ARBA" id="ARBA00023136"/>
    </source>
</evidence>
<dbReference type="Gene3D" id="1.20.1250.20">
    <property type="entry name" value="MFS general substrate transporter like domains"/>
    <property type="match status" value="1"/>
</dbReference>
<dbReference type="InterPro" id="IPR011701">
    <property type="entry name" value="MFS"/>
</dbReference>
<feature type="transmembrane region" description="Helical" evidence="6">
    <location>
        <begin position="351"/>
        <end position="373"/>
    </location>
</feature>